<dbReference type="RefSeq" id="WP_064075442.1">
    <property type="nucleotide sequence ID" value="NZ_CP029297.1"/>
</dbReference>
<name>A0A2A5JBL2_RHOSG</name>
<comment type="pathway">
    <text evidence="1">Carotenoid biosynthesis; phytoene biosynthesis.</text>
</comment>
<dbReference type="Pfam" id="PF00494">
    <property type="entry name" value="SQS_PSY"/>
    <property type="match status" value="1"/>
</dbReference>
<comment type="caution">
    <text evidence="3">The sequence shown here is derived from an EMBL/GenBank/DDBJ whole genome shotgun (WGS) entry which is preliminary data.</text>
</comment>
<dbReference type="UniPathway" id="UPA00799"/>
<dbReference type="GO" id="GO:0051996">
    <property type="term" value="F:squalene synthase [NAD(P)H] activity"/>
    <property type="evidence" value="ECO:0007669"/>
    <property type="project" value="InterPro"/>
</dbReference>
<keyword evidence="2" id="KW-0808">Transferase</keyword>
<dbReference type="GO" id="GO:0004311">
    <property type="term" value="F:geranylgeranyl diphosphate synthase activity"/>
    <property type="evidence" value="ECO:0007669"/>
    <property type="project" value="InterPro"/>
</dbReference>
<organism evidence="3 4">
    <name type="scientific">Rhodococcus qingshengii</name>
    <dbReference type="NCBI Taxonomy" id="334542"/>
    <lineage>
        <taxon>Bacteria</taxon>
        <taxon>Bacillati</taxon>
        <taxon>Actinomycetota</taxon>
        <taxon>Actinomycetes</taxon>
        <taxon>Mycobacteriales</taxon>
        <taxon>Nocardiaceae</taxon>
        <taxon>Rhodococcus</taxon>
        <taxon>Rhodococcus erythropolis group</taxon>
    </lineage>
</organism>
<dbReference type="CDD" id="cd00683">
    <property type="entry name" value="Trans_IPPS_HH"/>
    <property type="match status" value="1"/>
</dbReference>
<evidence type="ECO:0000256" key="2">
    <source>
        <dbReference type="ARBA" id="ARBA00022679"/>
    </source>
</evidence>
<protein>
    <submittedName>
        <fullName evidence="3">Phytoene/squalene synthase family protein</fullName>
    </submittedName>
</protein>
<dbReference type="GO" id="GO:0016117">
    <property type="term" value="P:carotenoid biosynthetic process"/>
    <property type="evidence" value="ECO:0007669"/>
    <property type="project" value="UniProtKB-ARBA"/>
</dbReference>
<evidence type="ECO:0000313" key="4">
    <source>
        <dbReference type="Proteomes" id="UP000230886"/>
    </source>
</evidence>
<dbReference type="InterPro" id="IPR008949">
    <property type="entry name" value="Isoprenoid_synthase_dom_sf"/>
</dbReference>
<dbReference type="AlphaFoldDB" id="A0A2A5JBL2"/>
<gene>
    <name evidence="3" type="ORF">CHR55_14845</name>
</gene>
<dbReference type="InterPro" id="IPR002060">
    <property type="entry name" value="Squ/phyt_synthse"/>
</dbReference>
<dbReference type="InterPro" id="IPR019845">
    <property type="entry name" value="Squalene/phytoene_synthase_CS"/>
</dbReference>
<proteinExistence type="predicted"/>
<reference evidence="3 4" key="1">
    <citation type="submission" date="2017-07" db="EMBL/GenBank/DDBJ databases">
        <title>Draft sequence of Rhodococcus enclensis 23b-28.</title>
        <authorList>
            <person name="Besaury L."/>
            <person name="Sancelme M."/>
            <person name="Amato P."/>
            <person name="Lallement A."/>
            <person name="Delort A.-M."/>
        </authorList>
    </citation>
    <scope>NUCLEOTIDE SEQUENCE [LARGE SCALE GENOMIC DNA]</scope>
    <source>
        <strain evidence="3 4">23b-28</strain>
    </source>
</reference>
<evidence type="ECO:0000313" key="3">
    <source>
        <dbReference type="EMBL" id="PCK26647.1"/>
    </source>
</evidence>
<dbReference type="SUPFAM" id="SSF48576">
    <property type="entry name" value="Terpenoid synthases"/>
    <property type="match status" value="1"/>
</dbReference>
<dbReference type="SFLD" id="SFLDS00005">
    <property type="entry name" value="Isoprenoid_Synthase_Type_I"/>
    <property type="match status" value="1"/>
</dbReference>
<dbReference type="EMBL" id="NOVD01000008">
    <property type="protein sequence ID" value="PCK26647.1"/>
    <property type="molecule type" value="Genomic_DNA"/>
</dbReference>
<dbReference type="Gene3D" id="1.10.600.10">
    <property type="entry name" value="Farnesyl Diphosphate Synthase"/>
    <property type="match status" value="1"/>
</dbReference>
<dbReference type="InterPro" id="IPR044843">
    <property type="entry name" value="Trans_IPPS_bact-type"/>
</dbReference>
<dbReference type="Proteomes" id="UP000230886">
    <property type="component" value="Unassembled WGS sequence"/>
</dbReference>
<evidence type="ECO:0000256" key="1">
    <source>
        <dbReference type="ARBA" id="ARBA00004684"/>
    </source>
</evidence>
<accession>A0A2A5JBL2</accession>
<dbReference type="InterPro" id="IPR033904">
    <property type="entry name" value="Trans_IPPS_HH"/>
</dbReference>
<dbReference type="SFLD" id="SFLDG01018">
    <property type="entry name" value="Squalene/Phytoene_Synthase_Lik"/>
    <property type="match status" value="1"/>
</dbReference>
<sequence>MNALPASYEFCEGVTREHGRTYFLATRLLPVPRRRAVHALYAFARVVDDIVDEPSGPHERGTVLADVERAAVNALDNPTATGGFPSTVPLDLTRVLPAFADAVKTFDIPRAYFDAFFESMRMDAPDTAKFRPVYNTMDELSEYMYGSAVVIGLQMLPILGVSVPQQEAVVPASNLGEAFQLTNFIRDVGEDLDRGRLYLPAGEFAAFGVDIEMLEHGRRTETVDVRVKRALAHFIAVTRGRYRTAESGIPMLDRRVQPSIRTAFVLYGAILDQVERADFRILHRRVSVPGRTRLRVAAPGLVRSATYAAKNRMR</sequence>
<dbReference type="PANTHER" id="PTHR31480">
    <property type="entry name" value="BIFUNCTIONAL LYCOPENE CYCLASE/PHYTOENE SYNTHASE"/>
    <property type="match status" value="1"/>
</dbReference>
<dbReference type="SFLD" id="SFLDG01212">
    <property type="entry name" value="Phytoene_synthase_like"/>
    <property type="match status" value="1"/>
</dbReference>
<dbReference type="PROSITE" id="PS01045">
    <property type="entry name" value="SQUALEN_PHYTOEN_SYN_2"/>
    <property type="match status" value="1"/>
</dbReference>